<evidence type="ECO:0000256" key="4">
    <source>
        <dbReference type="ARBA" id="ARBA00022603"/>
    </source>
</evidence>
<evidence type="ECO:0000256" key="5">
    <source>
        <dbReference type="ARBA" id="ARBA00022679"/>
    </source>
</evidence>
<dbReference type="GO" id="GO:0032259">
    <property type="term" value="P:methylation"/>
    <property type="evidence" value="ECO:0007669"/>
    <property type="project" value="UniProtKB-KW"/>
</dbReference>
<evidence type="ECO:0000256" key="2">
    <source>
        <dbReference type="ARBA" id="ARBA00005369"/>
    </source>
</evidence>
<evidence type="ECO:0000256" key="1">
    <source>
        <dbReference type="ARBA" id="ARBA00004496"/>
    </source>
</evidence>
<dbReference type="EC" id="2.1.1.77" evidence="7"/>
<comment type="similarity">
    <text evidence="2 7">Belongs to the methyltransferase superfamily. L-isoaspartyl/D-aspartyl protein methyltransferase family.</text>
</comment>
<evidence type="ECO:0000313" key="8">
    <source>
        <dbReference type="EMBL" id="KAG2228271.1"/>
    </source>
</evidence>
<proteinExistence type="inferred from homology"/>
<accession>A0A8H7SHD0</accession>
<comment type="catalytic activity">
    <reaction evidence="7">
        <text>[protein]-L-isoaspartate + S-adenosyl-L-methionine = [protein]-L-isoaspartate alpha-methyl ester + S-adenosyl-L-homocysteine</text>
        <dbReference type="Rhea" id="RHEA:12705"/>
        <dbReference type="Rhea" id="RHEA-COMP:12143"/>
        <dbReference type="Rhea" id="RHEA-COMP:12144"/>
        <dbReference type="ChEBI" id="CHEBI:57856"/>
        <dbReference type="ChEBI" id="CHEBI:59789"/>
        <dbReference type="ChEBI" id="CHEBI:90596"/>
        <dbReference type="ChEBI" id="CHEBI:90598"/>
        <dbReference type="EC" id="2.1.1.77"/>
    </reaction>
</comment>
<dbReference type="PANTHER" id="PTHR11579:SF0">
    <property type="entry name" value="PROTEIN-L-ISOASPARTATE(D-ASPARTATE) O-METHYLTRANSFERASE"/>
    <property type="match status" value="1"/>
</dbReference>
<sequence>MAWRCSGETNLELVENLFRKGIIKSNRVLEAMKAVDRNDYSPRRPYSDHPQSIGYGATISAPHMHAYALEKMQDYLKPGMKALDVGSGSGYLTVCMADMVGPEGQVIGIEHIQELVDMSNRNVRKQRADWIDNGRVKFITGDGRQGYPEGSLYDCIHVGAAASEKPTKLLDQLKSPGMLLSPVGTTLQSMMIYHKEKDGTIKEEKWLGVQYVPLTDKDQQYDI</sequence>
<keyword evidence="3" id="KW-0963">Cytoplasm</keyword>
<protein>
    <recommendedName>
        <fullName evidence="7">Protein-L-isoaspartate O-methyltransferase</fullName>
        <ecNumber evidence="7">2.1.1.77</ecNumber>
    </recommendedName>
</protein>
<dbReference type="EMBL" id="JAEPRB010000001">
    <property type="protein sequence ID" value="KAG2228271.1"/>
    <property type="molecule type" value="Genomic_DNA"/>
</dbReference>
<keyword evidence="6 7" id="KW-0949">S-adenosyl-L-methionine</keyword>
<dbReference type="InterPro" id="IPR000682">
    <property type="entry name" value="PCMT"/>
</dbReference>
<comment type="subcellular location">
    <subcellularLocation>
        <location evidence="1">Cytoplasm</location>
    </subcellularLocation>
</comment>
<dbReference type="AlphaFoldDB" id="A0A8H7SHD0"/>
<keyword evidence="4 7" id="KW-0489">Methyltransferase</keyword>
<dbReference type="SUPFAM" id="SSF53335">
    <property type="entry name" value="S-adenosyl-L-methionine-dependent methyltransferases"/>
    <property type="match status" value="1"/>
</dbReference>
<dbReference type="Proteomes" id="UP000646827">
    <property type="component" value="Unassembled WGS sequence"/>
</dbReference>
<reference evidence="8 9" key="1">
    <citation type="submission" date="2020-12" db="EMBL/GenBank/DDBJ databases">
        <title>Metabolic potential, ecology and presence of endohyphal bacteria is reflected in genomic diversity of Mucoromycotina.</title>
        <authorList>
            <person name="Muszewska A."/>
            <person name="Okrasinska A."/>
            <person name="Steczkiewicz K."/>
            <person name="Drgas O."/>
            <person name="Orlowska M."/>
            <person name="Perlinska-Lenart U."/>
            <person name="Aleksandrzak-Piekarczyk T."/>
            <person name="Szatraj K."/>
            <person name="Zielenkiewicz U."/>
            <person name="Pilsyk S."/>
            <person name="Malc E."/>
            <person name="Mieczkowski P."/>
            <person name="Kruszewska J.S."/>
            <person name="Biernat P."/>
            <person name="Pawlowska J."/>
        </authorList>
    </citation>
    <scope>NUCLEOTIDE SEQUENCE [LARGE SCALE GENOMIC DNA]</scope>
    <source>
        <strain evidence="8 9">CBS 142.35</strain>
    </source>
</reference>
<dbReference type="PANTHER" id="PTHR11579">
    <property type="entry name" value="PROTEIN-L-ISOASPARTATE O-METHYLTRANSFERASE"/>
    <property type="match status" value="1"/>
</dbReference>
<dbReference type="FunFam" id="3.40.50.150:FF:000027">
    <property type="entry name" value="Protein-L-isoaspartate O-methyltransferase"/>
    <property type="match status" value="1"/>
</dbReference>
<organism evidence="8 9">
    <name type="scientific">Circinella minor</name>
    <dbReference type="NCBI Taxonomy" id="1195481"/>
    <lineage>
        <taxon>Eukaryota</taxon>
        <taxon>Fungi</taxon>
        <taxon>Fungi incertae sedis</taxon>
        <taxon>Mucoromycota</taxon>
        <taxon>Mucoromycotina</taxon>
        <taxon>Mucoromycetes</taxon>
        <taxon>Mucorales</taxon>
        <taxon>Lichtheimiaceae</taxon>
        <taxon>Circinella</taxon>
    </lineage>
</organism>
<evidence type="ECO:0000256" key="7">
    <source>
        <dbReference type="RuleBase" id="RU003802"/>
    </source>
</evidence>
<evidence type="ECO:0000313" key="9">
    <source>
        <dbReference type="Proteomes" id="UP000646827"/>
    </source>
</evidence>
<keyword evidence="5 7" id="KW-0808">Transferase</keyword>
<dbReference type="CDD" id="cd02440">
    <property type="entry name" value="AdoMet_MTases"/>
    <property type="match status" value="1"/>
</dbReference>
<name>A0A8H7SHD0_9FUNG</name>
<comment type="caution">
    <text evidence="8">The sequence shown here is derived from an EMBL/GenBank/DDBJ whole genome shotgun (WGS) entry which is preliminary data.</text>
</comment>
<evidence type="ECO:0000256" key="6">
    <source>
        <dbReference type="ARBA" id="ARBA00022691"/>
    </source>
</evidence>
<dbReference type="OrthoDB" id="73890at2759"/>
<evidence type="ECO:0000256" key="3">
    <source>
        <dbReference type="ARBA" id="ARBA00022490"/>
    </source>
</evidence>
<dbReference type="Gene3D" id="3.40.50.150">
    <property type="entry name" value="Vaccinia Virus protein VP39"/>
    <property type="match status" value="1"/>
</dbReference>
<dbReference type="InterPro" id="IPR029063">
    <property type="entry name" value="SAM-dependent_MTases_sf"/>
</dbReference>
<dbReference type="GO" id="GO:0004719">
    <property type="term" value="F:protein-L-isoaspartate (D-aspartate) O-methyltransferase activity"/>
    <property type="evidence" value="ECO:0007669"/>
    <property type="project" value="UniProtKB-UniRule"/>
</dbReference>
<dbReference type="GO" id="GO:0005737">
    <property type="term" value="C:cytoplasm"/>
    <property type="evidence" value="ECO:0007669"/>
    <property type="project" value="UniProtKB-SubCell"/>
</dbReference>
<gene>
    <name evidence="8" type="ORF">INT45_011063</name>
</gene>
<keyword evidence="9" id="KW-1185">Reference proteome</keyword>
<dbReference type="Pfam" id="PF01135">
    <property type="entry name" value="PCMT"/>
    <property type="match status" value="1"/>
</dbReference>
<dbReference type="NCBIfam" id="TIGR00080">
    <property type="entry name" value="pimt"/>
    <property type="match status" value="1"/>
</dbReference>
<dbReference type="PROSITE" id="PS01279">
    <property type="entry name" value="PCMT"/>
    <property type="match status" value="1"/>
</dbReference>